<evidence type="ECO:0000313" key="5">
    <source>
        <dbReference type="EMBL" id="PLW15835.1"/>
    </source>
</evidence>
<dbReference type="SMART" id="SM00343">
    <property type="entry name" value="ZnF_C2HC"/>
    <property type="match status" value="1"/>
</dbReference>
<evidence type="ECO:0000256" key="2">
    <source>
        <dbReference type="PROSITE-ProRule" id="PRU00047"/>
    </source>
</evidence>
<dbReference type="InterPro" id="IPR036875">
    <property type="entry name" value="Znf_CCHC_sf"/>
</dbReference>
<keyword evidence="2" id="KW-0479">Metal-binding</keyword>
<feature type="region of interest" description="Disordered" evidence="3">
    <location>
        <begin position="817"/>
        <end position="838"/>
    </location>
</feature>
<name>A0A2N5SRF9_9BASI</name>
<dbReference type="GO" id="GO:0006397">
    <property type="term" value="P:mRNA processing"/>
    <property type="evidence" value="ECO:0007669"/>
    <property type="project" value="UniProtKB-KW"/>
</dbReference>
<dbReference type="EMBL" id="PGCI01000787">
    <property type="protein sequence ID" value="PLW15835.1"/>
    <property type="molecule type" value="Genomic_DNA"/>
</dbReference>
<evidence type="ECO:0000259" key="4">
    <source>
        <dbReference type="PROSITE" id="PS50158"/>
    </source>
</evidence>
<dbReference type="PROSITE" id="PS50158">
    <property type="entry name" value="ZF_CCHC"/>
    <property type="match status" value="1"/>
</dbReference>
<keyword evidence="2" id="KW-0862">Zinc</keyword>
<accession>A0A2N5SRF9</accession>
<dbReference type="Gene3D" id="2.40.70.10">
    <property type="entry name" value="Acid Proteases"/>
    <property type="match status" value="1"/>
</dbReference>
<feature type="region of interest" description="Disordered" evidence="3">
    <location>
        <begin position="300"/>
        <end position="321"/>
    </location>
</feature>
<protein>
    <recommendedName>
        <fullName evidence="4">CCHC-type domain-containing protein</fullName>
    </recommendedName>
</protein>
<dbReference type="InterPro" id="IPR001878">
    <property type="entry name" value="Znf_CCHC"/>
</dbReference>
<keyword evidence="1" id="KW-0507">mRNA processing</keyword>
<feature type="region of interest" description="Disordered" evidence="3">
    <location>
        <begin position="765"/>
        <end position="805"/>
    </location>
</feature>
<dbReference type="SUPFAM" id="SSF57756">
    <property type="entry name" value="Retrovirus zinc finger-like domains"/>
    <property type="match status" value="1"/>
</dbReference>
<feature type="domain" description="CCHC-type" evidence="4">
    <location>
        <begin position="536"/>
        <end position="551"/>
    </location>
</feature>
<comment type="caution">
    <text evidence="5">The sequence shown here is derived from an EMBL/GenBank/DDBJ whole genome shotgun (WGS) entry which is preliminary data.</text>
</comment>
<organism evidence="5 6">
    <name type="scientific">Puccinia coronata f. sp. avenae</name>
    <dbReference type="NCBI Taxonomy" id="200324"/>
    <lineage>
        <taxon>Eukaryota</taxon>
        <taxon>Fungi</taxon>
        <taxon>Dikarya</taxon>
        <taxon>Basidiomycota</taxon>
        <taxon>Pucciniomycotina</taxon>
        <taxon>Pucciniomycetes</taxon>
        <taxon>Pucciniales</taxon>
        <taxon>Pucciniaceae</taxon>
        <taxon>Puccinia</taxon>
    </lineage>
</organism>
<dbReference type="AlphaFoldDB" id="A0A2N5SRF9"/>
<dbReference type="InterPro" id="IPR021109">
    <property type="entry name" value="Peptidase_aspartic_dom_sf"/>
</dbReference>
<gene>
    <name evidence="5" type="ORF">PCASD_23685</name>
</gene>
<sequence>MFSEIEQLVDGNSKQIVDHMDDSLRAILPSVTQHVGKPLTSKVFQVQDSLQEHQKSIDFSLTNLSSMNNTTGVAIQAMNRKLGEILGVVTSIPAGVCKPEVGSDEGPQLAKLGQELSTAVRNTHDLVIAALVSRPECESAKCVQAVQALDAKVHSLQQAVELKAKAAENGGPVACAIEATMAKVTARLDAVIAVKEDECLASASLKQAVSEAVEAVMSPYLKRMDSALAKSSASERGDDAACSVNQEELEQRIEEASEGQRRDFLKLNERFDTLMSESRAEGARLRAEIAGLQRALNEARVGGAGSTTAGPAPEGKEEGGLEQISAEEQKQLTNAIAKSDWPTFSGRGEYDHMDFIHWIDSAQRHSRVSDGVIVLKLLTILTDGARSWFKTMEAVHKNRKWSFWRAEMCKKYGTSSWKRKKEDAFDADKFVAGVTVPSDWVTRQFDRLQCFSSGLSPDTINYKLMKLMDSEVEFAAKTAMRSLSADMSEVINVLEDISDKTRLGRRRFGQRPAEAGKAASPAPALATKPLPSHLECFLCKEKGHTSRRCPKRINAVEKDEPLVEEECDYDPEGPVIGGDYSGTFVVSLSAVGKNNPVRMHCCDLDCLVLLGSGAVRSVVGKQYLARFCPGWEKFILPVKPGKFHSASGALLPLGVVNIKLYLGDVKLVIQFVVMDNVRARYFILGNDCLARFKISLLNGDRRQFTIGKQMFDLDKSINAVVSVKGTFTKQVLSKAKISPNLVDHHKHALVGVLNNFREAFATAEEPLPDNAGDGHHSSHGTLPGISRQPGPGCGESNKATGPQKMRPGIKLIAPRWSSASGRSTGVVKHTRNHVKDPSQSRVLLGAGVETLVTTGPSHSRIQADVNSPTVARDYHDGGICTSEGSGDP</sequence>
<dbReference type="Gene3D" id="4.10.60.10">
    <property type="entry name" value="Zinc finger, CCHC-type"/>
    <property type="match status" value="1"/>
</dbReference>
<evidence type="ECO:0000256" key="3">
    <source>
        <dbReference type="SAM" id="MobiDB-lite"/>
    </source>
</evidence>
<keyword evidence="2" id="KW-0863">Zinc-finger</keyword>
<evidence type="ECO:0000256" key="1">
    <source>
        <dbReference type="ARBA" id="ARBA00022664"/>
    </source>
</evidence>
<evidence type="ECO:0000313" key="6">
    <source>
        <dbReference type="Proteomes" id="UP000235392"/>
    </source>
</evidence>
<dbReference type="GO" id="GO:0003676">
    <property type="term" value="F:nucleic acid binding"/>
    <property type="evidence" value="ECO:0007669"/>
    <property type="project" value="InterPro"/>
</dbReference>
<proteinExistence type="predicted"/>
<reference evidence="5 6" key="1">
    <citation type="submission" date="2017-11" db="EMBL/GenBank/DDBJ databases">
        <title>De novo assembly and phasing of dikaryotic genomes from two isolates of Puccinia coronata f. sp. avenae, the causal agent of oat crown rust.</title>
        <authorList>
            <person name="Miller M.E."/>
            <person name="Zhang Y."/>
            <person name="Omidvar V."/>
            <person name="Sperschneider J."/>
            <person name="Schwessinger B."/>
            <person name="Raley C."/>
            <person name="Palmer J.M."/>
            <person name="Garnica D."/>
            <person name="Upadhyaya N."/>
            <person name="Rathjen J."/>
            <person name="Taylor J.M."/>
            <person name="Park R.F."/>
            <person name="Dodds P.N."/>
            <person name="Hirsch C.D."/>
            <person name="Kianian S.F."/>
            <person name="Figueroa M."/>
        </authorList>
    </citation>
    <scope>NUCLEOTIDE SEQUENCE [LARGE SCALE GENOMIC DNA]</scope>
    <source>
        <strain evidence="5">12SD80</strain>
    </source>
</reference>
<dbReference type="GO" id="GO:0008270">
    <property type="term" value="F:zinc ion binding"/>
    <property type="evidence" value="ECO:0007669"/>
    <property type="project" value="UniProtKB-KW"/>
</dbReference>
<dbReference type="Proteomes" id="UP000235392">
    <property type="component" value="Unassembled WGS sequence"/>
</dbReference>